<accession>A0ABQ8RJR3</accession>
<organism evidence="3 4">
    <name type="scientific">Fusarium equiseti</name>
    <name type="common">Fusarium scirpi</name>
    <dbReference type="NCBI Taxonomy" id="61235"/>
    <lineage>
        <taxon>Eukaryota</taxon>
        <taxon>Fungi</taxon>
        <taxon>Dikarya</taxon>
        <taxon>Ascomycota</taxon>
        <taxon>Pezizomycotina</taxon>
        <taxon>Sordariomycetes</taxon>
        <taxon>Hypocreomycetidae</taxon>
        <taxon>Hypocreales</taxon>
        <taxon>Nectriaceae</taxon>
        <taxon>Fusarium</taxon>
        <taxon>Fusarium incarnatum-equiseti species complex</taxon>
    </lineage>
</organism>
<reference evidence="3" key="1">
    <citation type="submission" date="2022-09" db="EMBL/GenBank/DDBJ databases">
        <title>Fusarium specimens isolated from Avocado Roots.</title>
        <authorList>
            <person name="Stajich J."/>
            <person name="Roper C."/>
            <person name="Heimlech-Rivalta G."/>
        </authorList>
    </citation>
    <scope>NUCLEOTIDE SEQUENCE</scope>
    <source>
        <strain evidence="3">CF00095</strain>
    </source>
</reference>
<sequence>MYAAPESFANLQVQHLVKTNVPPVADIWALGAVFSDVLIWSIGGETYREQYRLRRQEEIASQLHLKERGIDACFHNMHDRLKAVDESHRLALDKRPRYDDVSPGLSEIILSFMLVDHEERLQAIHIRSRANKMLRSIQRSPADRDGFLSVGDSIEGSTKDHGTIPVLHQPSPNDRAEMPPVERQDATHQDPAFDESPTTSFPQIQLPAKATEQLIWSERVVTVEEVYALMESPGRTRSRLASLVPRLDKSSFIMSLPGMEIARRRICADIGRDQIMIIDDYSSMRQHMVQVKMAARVISYVAKTADYNGMEVYTASEAAKKPRICITSSQIEKEIGKMKTIEGKCDMGACLNHILDKILIDGKKVKPTSIYIYTDGAWEPRTNVEQPIYRAINHLIQNGQSTSTLMLQFVQFGHDEKGTKHLRFLDDECTKQVGSEI</sequence>
<dbReference type="PROSITE" id="PS50011">
    <property type="entry name" value="PROTEIN_KINASE_DOM"/>
    <property type="match status" value="1"/>
</dbReference>
<feature type="compositionally biased region" description="Basic and acidic residues" evidence="1">
    <location>
        <begin position="174"/>
        <end position="188"/>
    </location>
</feature>
<proteinExistence type="predicted"/>
<dbReference type="InterPro" id="IPR011009">
    <property type="entry name" value="Kinase-like_dom_sf"/>
</dbReference>
<evidence type="ECO:0000256" key="1">
    <source>
        <dbReference type="SAM" id="MobiDB-lite"/>
    </source>
</evidence>
<evidence type="ECO:0000259" key="2">
    <source>
        <dbReference type="PROSITE" id="PS50011"/>
    </source>
</evidence>
<comment type="caution">
    <text evidence="3">The sequence shown here is derived from an EMBL/GenBank/DDBJ whole genome shotgun (WGS) entry which is preliminary data.</text>
</comment>
<feature type="region of interest" description="Disordered" evidence="1">
    <location>
        <begin position="145"/>
        <end position="202"/>
    </location>
</feature>
<protein>
    <recommendedName>
        <fullName evidence="2">Protein kinase domain-containing protein</fullName>
    </recommendedName>
</protein>
<evidence type="ECO:0000313" key="3">
    <source>
        <dbReference type="EMBL" id="KAJ4136563.1"/>
    </source>
</evidence>
<gene>
    <name evidence="3" type="ORF">NW768_004180</name>
</gene>
<feature type="domain" description="Protein kinase" evidence="2">
    <location>
        <begin position="1"/>
        <end position="134"/>
    </location>
</feature>
<dbReference type="SUPFAM" id="SSF56112">
    <property type="entry name" value="Protein kinase-like (PK-like)"/>
    <property type="match status" value="1"/>
</dbReference>
<dbReference type="Gene3D" id="1.10.510.10">
    <property type="entry name" value="Transferase(Phosphotransferase) domain 1"/>
    <property type="match status" value="1"/>
</dbReference>
<dbReference type="PANTHER" id="PTHR34706:SF1">
    <property type="entry name" value="VWFA DOMAIN-CONTAINING PROTEIN"/>
    <property type="match status" value="1"/>
</dbReference>
<dbReference type="EMBL" id="JAOQBH010000005">
    <property type="protein sequence ID" value="KAJ4136563.1"/>
    <property type="molecule type" value="Genomic_DNA"/>
</dbReference>
<name>A0ABQ8RJR3_FUSEQ</name>
<dbReference type="Proteomes" id="UP001152024">
    <property type="component" value="Unassembled WGS sequence"/>
</dbReference>
<dbReference type="PANTHER" id="PTHR34706">
    <property type="entry name" value="SLR1338 PROTEIN"/>
    <property type="match status" value="1"/>
</dbReference>
<dbReference type="InterPro" id="IPR000719">
    <property type="entry name" value="Prot_kinase_dom"/>
</dbReference>
<keyword evidence="4" id="KW-1185">Reference proteome</keyword>
<evidence type="ECO:0000313" key="4">
    <source>
        <dbReference type="Proteomes" id="UP001152024"/>
    </source>
</evidence>